<dbReference type="RefSeq" id="WP_207181887.1">
    <property type="nucleotide sequence ID" value="NZ_AP024480.1"/>
</dbReference>
<proteinExistence type="predicted"/>
<reference evidence="2 3" key="1">
    <citation type="submission" date="2021-02" db="EMBL/GenBank/DDBJ databases">
        <title>Nitrogen-fixing ability and nitrogen fixation related genes of thermophilic fermentative bacteria in the genus Caldicellulosiruptor.</title>
        <authorList>
            <person name="Chen Y."/>
            <person name="Nishihara A."/>
            <person name="Haruta S."/>
        </authorList>
    </citation>
    <scope>NUCLEOTIDE SEQUENCE [LARGE SCALE GENOMIC DNA]</scope>
    <source>
        <strain evidence="2 3">YA01</strain>
    </source>
</reference>
<keyword evidence="1" id="KW-0812">Transmembrane</keyword>
<organism evidence="2 3">
    <name type="scientific">Caldicellulosiruptor diazotrophicus</name>
    <dbReference type="NCBI Taxonomy" id="2806205"/>
    <lineage>
        <taxon>Bacteria</taxon>
        <taxon>Bacillati</taxon>
        <taxon>Bacillota</taxon>
        <taxon>Bacillota incertae sedis</taxon>
        <taxon>Caldicellulosiruptorales</taxon>
        <taxon>Caldicellulosiruptoraceae</taxon>
        <taxon>Caldicellulosiruptor</taxon>
    </lineage>
</organism>
<sequence length="52" mass="6200">MVRTRKLYNRPRNRYNMIKAKKNMLCMLGSYLTGFFKGIMIGMIIGKKLRKD</sequence>
<name>A0ABN6E6C4_9FIRM</name>
<protein>
    <submittedName>
        <fullName evidence="2">Uncharacterized protein</fullName>
    </submittedName>
</protein>
<feature type="transmembrane region" description="Helical" evidence="1">
    <location>
        <begin position="24"/>
        <end position="45"/>
    </location>
</feature>
<evidence type="ECO:0000313" key="2">
    <source>
        <dbReference type="EMBL" id="BCS80940.1"/>
    </source>
</evidence>
<evidence type="ECO:0000256" key="1">
    <source>
        <dbReference type="SAM" id="Phobius"/>
    </source>
</evidence>
<keyword evidence="3" id="KW-1185">Reference proteome</keyword>
<accession>A0ABN6E6C4</accession>
<keyword evidence="1" id="KW-1133">Transmembrane helix</keyword>
<evidence type="ECO:0000313" key="3">
    <source>
        <dbReference type="Proteomes" id="UP000663623"/>
    </source>
</evidence>
<dbReference type="Proteomes" id="UP000663623">
    <property type="component" value="Chromosome"/>
</dbReference>
<keyword evidence="1" id="KW-0472">Membrane</keyword>
<gene>
    <name evidence="2" type="ORF">CaldiYA01_09000</name>
</gene>
<dbReference type="EMBL" id="AP024480">
    <property type="protein sequence ID" value="BCS80940.1"/>
    <property type="molecule type" value="Genomic_DNA"/>
</dbReference>